<organism evidence="2 3">
    <name type="scientific">Roseburia inulinivorans DSM 16841</name>
    <dbReference type="NCBI Taxonomy" id="622312"/>
    <lineage>
        <taxon>Bacteria</taxon>
        <taxon>Bacillati</taxon>
        <taxon>Bacillota</taxon>
        <taxon>Clostridia</taxon>
        <taxon>Lachnospirales</taxon>
        <taxon>Lachnospiraceae</taxon>
        <taxon>Roseburia</taxon>
    </lineage>
</organism>
<proteinExistence type="predicted"/>
<comment type="caution">
    <text evidence="2">The sequence shown here is derived from an EMBL/GenBank/DDBJ whole genome shotgun (WGS) entry which is preliminary data.</text>
</comment>
<gene>
    <name evidence="2" type="ORF">ROSEINA2194_02890</name>
</gene>
<feature type="transmembrane region" description="Helical" evidence="1">
    <location>
        <begin position="32"/>
        <end position="51"/>
    </location>
</feature>
<reference evidence="2 3" key="2">
    <citation type="submission" date="2009-03" db="EMBL/GenBank/DDBJ databases">
        <title>Draft genome sequence of Roseburia inulinivorans (DSM 16841).</title>
        <authorList>
            <person name="Sudarsanam P."/>
            <person name="Ley R."/>
            <person name="Guruge J."/>
            <person name="Turnbaugh P.J."/>
            <person name="Mahowald M."/>
            <person name="Liep D."/>
            <person name="Gordon J."/>
        </authorList>
    </citation>
    <scope>NUCLEOTIDE SEQUENCE [LARGE SCALE GENOMIC DNA]</scope>
    <source>
        <strain evidence="2 3">DSM 16841</strain>
    </source>
</reference>
<reference evidence="2 3" key="1">
    <citation type="submission" date="2009-02" db="EMBL/GenBank/DDBJ databases">
        <authorList>
            <person name="Fulton L."/>
            <person name="Clifton S."/>
            <person name="Fulton B."/>
            <person name="Xu J."/>
            <person name="Minx P."/>
            <person name="Pepin K.H."/>
            <person name="Johnson M."/>
            <person name="Bhonagiri V."/>
            <person name="Nash W.E."/>
            <person name="Mardis E.R."/>
            <person name="Wilson R.K."/>
        </authorList>
    </citation>
    <scope>NUCLEOTIDE SEQUENCE [LARGE SCALE GENOMIC DNA]</scope>
    <source>
        <strain evidence="2 3">DSM 16841</strain>
    </source>
</reference>
<dbReference type="AlphaFoldDB" id="C0FVW6"/>
<keyword evidence="1" id="KW-0472">Membrane</keyword>
<dbReference type="EMBL" id="ACFY01000110">
    <property type="protein sequence ID" value="EEG93302.1"/>
    <property type="molecule type" value="Genomic_DNA"/>
</dbReference>
<name>C0FVW6_9FIRM</name>
<evidence type="ECO:0000313" key="2">
    <source>
        <dbReference type="EMBL" id="EEG93302.1"/>
    </source>
</evidence>
<dbReference type="Proteomes" id="UP000003561">
    <property type="component" value="Unassembled WGS sequence"/>
</dbReference>
<keyword evidence="1" id="KW-1133">Transmembrane helix</keyword>
<evidence type="ECO:0000313" key="3">
    <source>
        <dbReference type="Proteomes" id="UP000003561"/>
    </source>
</evidence>
<sequence length="71" mass="7716">MSAGILTSSLFLHPIAQFLSTAAIKFIFPPTFHSVSLVSAVLFYPVFYPLIKYSSQAYTAIGIFLICGPVT</sequence>
<protein>
    <submittedName>
        <fullName evidence="2">Uncharacterized protein</fullName>
    </submittedName>
</protein>
<accession>C0FVW6</accession>
<keyword evidence="1" id="KW-0812">Transmembrane</keyword>
<evidence type="ECO:0000256" key="1">
    <source>
        <dbReference type="SAM" id="Phobius"/>
    </source>
</evidence>